<dbReference type="AlphaFoldDB" id="A0A518DH30"/>
<evidence type="ECO:0000256" key="1">
    <source>
        <dbReference type="ARBA" id="ARBA00022694"/>
    </source>
</evidence>
<dbReference type="Pfam" id="PF00825">
    <property type="entry name" value="Ribonuclease_P"/>
    <property type="match status" value="1"/>
</dbReference>
<evidence type="ECO:0000256" key="2">
    <source>
        <dbReference type="ARBA" id="ARBA00022722"/>
    </source>
</evidence>
<dbReference type="RefSeq" id="WP_145289957.1">
    <property type="nucleotide sequence ID" value="NZ_CP036291.1"/>
</dbReference>
<dbReference type="InterPro" id="IPR014721">
    <property type="entry name" value="Ribsml_uS5_D2-typ_fold_subgr"/>
</dbReference>
<gene>
    <name evidence="6 8" type="primary">rnpA</name>
    <name evidence="8" type="ORF">Pla175_41920</name>
</gene>
<dbReference type="GO" id="GO:0030677">
    <property type="term" value="C:ribonuclease P complex"/>
    <property type="evidence" value="ECO:0007669"/>
    <property type="project" value="TreeGrafter"/>
</dbReference>
<dbReference type="OrthoDB" id="9810867at2"/>
<keyword evidence="9" id="KW-1185">Reference proteome</keyword>
<evidence type="ECO:0000256" key="4">
    <source>
        <dbReference type="ARBA" id="ARBA00022801"/>
    </source>
</evidence>
<dbReference type="InterPro" id="IPR020568">
    <property type="entry name" value="Ribosomal_Su5_D2-typ_SF"/>
</dbReference>
<evidence type="ECO:0000313" key="9">
    <source>
        <dbReference type="Proteomes" id="UP000317429"/>
    </source>
</evidence>
<protein>
    <recommendedName>
        <fullName evidence="6 7">Ribonuclease P protein component</fullName>
        <shortName evidence="6">RNase P protein</shortName>
        <shortName evidence="6">RNaseP protein</shortName>
        <ecNumber evidence="6 7">3.1.26.5</ecNumber>
    </recommendedName>
    <alternativeName>
        <fullName evidence="6">Protein C5</fullName>
    </alternativeName>
</protein>
<sequence>MSDPAPDNLRFPKEARLRAKSDFDLVFSDKRTAADHRLVVHGRPHAGAARLGLVVSRKVGGAVTRNRWKRLLREAFRLERHGLPALDLVCIPRPKARPDLAELRRSLRELSARIARQWDPTA</sequence>
<keyword evidence="3 6" id="KW-0255">Endonuclease</keyword>
<dbReference type="GO" id="GO:0042781">
    <property type="term" value="F:3'-tRNA processing endoribonuclease activity"/>
    <property type="evidence" value="ECO:0007669"/>
    <property type="project" value="TreeGrafter"/>
</dbReference>
<keyword evidence="2 6" id="KW-0540">Nuclease</keyword>
<dbReference type="InterPro" id="IPR000100">
    <property type="entry name" value="RNase_P"/>
</dbReference>
<keyword evidence="5 6" id="KW-0694">RNA-binding</keyword>
<evidence type="ECO:0000256" key="7">
    <source>
        <dbReference type="NCBIfam" id="TIGR00188"/>
    </source>
</evidence>
<dbReference type="PANTHER" id="PTHR33992:SF1">
    <property type="entry name" value="RIBONUCLEASE P PROTEIN COMPONENT"/>
    <property type="match status" value="1"/>
</dbReference>
<dbReference type="GO" id="GO:0001682">
    <property type="term" value="P:tRNA 5'-leader removal"/>
    <property type="evidence" value="ECO:0007669"/>
    <property type="project" value="UniProtKB-UniRule"/>
</dbReference>
<dbReference type="HAMAP" id="MF_00227">
    <property type="entry name" value="RNase_P"/>
    <property type="match status" value="1"/>
</dbReference>
<comment type="similarity">
    <text evidence="6">Belongs to the RnpA family.</text>
</comment>
<evidence type="ECO:0000256" key="3">
    <source>
        <dbReference type="ARBA" id="ARBA00022759"/>
    </source>
</evidence>
<dbReference type="Gene3D" id="3.30.230.10">
    <property type="match status" value="1"/>
</dbReference>
<name>A0A518DH30_9BACT</name>
<accession>A0A518DH30</accession>
<proteinExistence type="inferred from homology"/>
<comment type="subunit">
    <text evidence="6">Consists of a catalytic RNA component (M1 or rnpB) and a protein subunit.</text>
</comment>
<comment type="catalytic activity">
    <reaction evidence="6">
        <text>Endonucleolytic cleavage of RNA, removing 5'-extranucleotides from tRNA precursor.</text>
        <dbReference type="EC" id="3.1.26.5"/>
    </reaction>
</comment>
<evidence type="ECO:0000256" key="6">
    <source>
        <dbReference type="HAMAP-Rule" id="MF_00227"/>
    </source>
</evidence>
<dbReference type="SUPFAM" id="SSF54211">
    <property type="entry name" value="Ribosomal protein S5 domain 2-like"/>
    <property type="match status" value="1"/>
</dbReference>
<reference evidence="8 9" key="1">
    <citation type="submission" date="2019-02" db="EMBL/GenBank/DDBJ databases">
        <title>Deep-cultivation of Planctomycetes and their phenomic and genomic characterization uncovers novel biology.</title>
        <authorList>
            <person name="Wiegand S."/>
            <person name="Jogler M."/>
            <person name="Boedeker C."/>
            <person name="Pinto D."/>
            <person name="Vollmers J."/>
            <person name="Rivas-Marin E."/>
            <person name="Kohn T."/>
            <person name="Peeters S.H."/>
            <person name="Heuer A."/>
            <person name="Rast P."/>
            <person name="Oberbeckmann S."/>
            <person name="Bunk B."/>
            <person name="Jeske O."/>
            <person name="Meyerdierks A."/>
            <person name="Storesund J.E."/>
            <person name="Kallscheuer N."/>
            <person name="Luecker S."/>
            <person name="Lage O.M."/>
            <person name="Pohl T."/>
            <person name="Merkel B.J."/>
            <person name="Hornburger P."/>
            <person name="Mueller R.-W."/>
            <person name="Bruemmer F."/>
            <person name="Labrenz M."/>
            <person name="Spormann A.M."/>
            <person name="Op den Camp H."/>
            <person name="Overmann J."/>
            <person name="Amann R."/>
            <person name="Jetten M.S.M."/>
            <person name="Mascher T."/>
            <person name="Medema M.H."/>
            <person name="Devos D.P."/>
            <person name="Kaster A.-K."/>
            <person name="Ovreas L."/>
            <person name="Rohde M."/>
            <person name="Galperin M.Y."/>
            <person name="Jogler C."/>
        </authorList>
    </citation>
    <scope>NUCLEOTIDE SEQUENCE [LARGE SCALE GENOMIC DNA]</scope>
    <source>
        <strain evidence="8 9">Pla175</strain>
    </source>
</reference>
<evidence type="ECO:0000313" key="8">
    <source>
        <dbReference type="EMBL" id="QDU90779.1"/>
    </source>
</evidence>
<dbReference type="Proteomes" id="UP000317429">
    <property type="component" value="Chromosome"/>
</dbReference>
<keyword evidence="1 6" id="KW-0819">tRNA processing</keyword>
<dbReference type="EMBL" id="CP036291">
    <property type="protein sequence ID" value="QDU90779.1"/>
    <property type="molecule type" value="Genomic_DNA"/>
</dbReference>
<dbReference type="PANTHER" id="PTHR33992">
    <property type="entry name" value="RIBONUCLEASE P PROTEIN COMPONENT"/>
    <property type="match status" value="1"/>
</dbReference>
<dbReference type="NCBIfam" id="TIGR00188">
    <property type="entry name" value="rnpA"/>
    <property type="match status" value="1"/>
</dbReference>
<dbReference type="KEGG" id="pnd:Pla175_41920"/>
<organism evidence="8 9">
    <name type="scientific">Pirellulimonas nuda</name>
    <dbReference type="NCBI Taxonomy" id="2528009"/>
    <lineage>
        <taxon>Bacteria</taxon>
        <taxon>Pseudomonadati</taxon>
        <taxon>Planctomycetota</taxon>
        <taxon>Planctomycetia</taxon>
        <taxon>Pirellulales</taxon>
        <taxon>Lacipirellulaceae</taxon>
        <taxon>Pirellulimonas</taxon>
    </lineage>
</organism>
<evidence type="ECO:0000256" key="5">
    <source>
        <dbReference type="ARBA" id="ARBA00022884"/>
    </source>
</evidence>
<dbReference type="GO" id="GO:0004526">
    <property type="term" value="F:ribonuclease P activity"/>
    <property type="evidence" value="ECO:0007669"/>
    <property type="project" value="UniProtKB-UniRule"/>
</dbReference>
<dbReference type="EC" id="3.1.26.5" evidence="6 7"/>
<dbReference type="GO" id="GO:0000049">
    <property type="term" value="F:tRNA binding"/>
    <property type="evidence" value="ECO:0007669"/>
    <property type="project" value="UniProtKB-UniRule"/>
</dbReference>
<comment type="function">
    <text evidence="6">RNaseP catalyzes the removal of the 5'-leader sequence from pre-tRNA to produce the mature 5'-terminus. It can also cleave other RNA substrates such as 4.5S RNA. The protein component plays an auxiliary but essential role in vivo by binding to the 5'-leader sequence and broadening the substrate specificity of the ribozyme.</text>
</comment>
<keyword evidence="4 6" id="KW-0378">Hydrolase</keyword>